<sequence length="317" mass="34340">MPTKNILKKQPHQSAFANLAVVVSSLSLMAGGAWAESPVKMINAEAAKSAITTVPLRNNISVLEGSGGNIGVMDGPEGKFMIDAGIAVSKPRIEAALAKISSKPVKYVVDTHWHWDHTDGNEWLHATGATIAGTPNTVKHMSTTSRVDDWDFTFPPFPKGGIPSVVITKPKTFKFNGQDIIVTPVKPAHTDGDAFVYFKQADVLFLGDLYWNGVYPFIDNEHGGNIGGAIKAVDVALKVAGENTQIVPGHGEVSGRKELVEFREMLSSIRDNVAALKKQGKTLEQVIAAKPTKDFDAKWGQFVINPDFFTRLVYQGM</sequence>
<dbReference type="EMBL" id="FNCO01000019">
    <property type="protein sequence ID" value="SDI95895.1"/>
    <property type="molecule type" value="Genomic_DNA"/>
</dbReference>
<evidence type="ECO:0000256" key="2">
    <source>
        <dbReference type="SAM" id="SignalP"/>
    </source>
</evidence>
<evidence type="ECO:0000313" key="5">
    <source>
        <dbReference type="Proteomes" id="UP000182894"/>
    </source>
</evidence>
<feature type="domain" description="Metallo-beta-lactamase" evidence="3">
    <location>
        <begin position="67"/>
        <end position="250"/>
    </location>
</feature>
<dbReference type="InterPro" id="IPR036866">
    <property type="entry name" value="RibonucZ/Hydroxyglut_hydro"/>
</dbReference>
<comment type="similarity">
    <text evidence="1">Belongs to the metallo-beta-lactamase superfamily. Class-B beta-lactamase family.</text>
</comment>
<name>A0A1G8PUJ3_9PSED</name>
<proteinExistence type="inferred from homology"/>
<evidence type="ECO:0000313" key="4">
    <source>
        <dbReference type="EMBL" id="SDI95895.1"/>
    </source>
</evidence>
<dbReference type="Proteomes" id="UP000182894">
    <property type="component" value="Unassembled WGS sequence"/>
</dbReference>
<protein>
    <submittedName>
        <fullName evidence="4">Glyoxylase, beta-lactamase superfamily II</fullName>
    </submittedName>
</protein>
<dbReference type="SMART" id="SM00849">
    <property type="entry name" value="Lactamase_B"/>
    <property type="match status" value="1"/>
</dbReference>
<evidence type="ECO:0000259" key="3">
    <source>
        <dbReference type="SMART" id="SM00849"/>
    </source>
</evidence>
<feature type="signal peptide" evidence="2">
    <location>
        <begin position="1"/>
        <end position="35"/>
    </location>
</feature>
<dbReference type="Gene3D" id="3.60.15.10">
    <property type="entry name" value="Ribonuclease Z/Hydroxyacylglutathione hydrolase-like"/>
    <property type="match status" value="1"/>
</dbReference>
<dbReference type="GO" id="GO:0017001">
    <property type="term" value="P:antibiotic catabolic process"/>
    <property type="evidence" value="ECO:0007669"/>
    <property type="project" value="UniProtKB-ARBA"/>
</dbReference>
<dbReference type="PANTHER" id="PTHR42951">
    <property type="entry name" value="METALLO-BETA-LACTAMASE DOMAIN-CONTAINING"/>
    <property type="match status" value="1"/>
</dbReference>
<dbReference type="PANTHER" id="PTHR42951:SF4">
    <property type="entry name" value="ACYL-COENZYME A THIOESTERASE MBLAC2"/>
    <property type="match status" value="1"/>
</dbReference>
<reference evidence="5" key="1">
    <citation type="submission" date="2016-10" db="EMBL/GenBank/DDBJ databases">
        <authorList>
            <person name="Varghese N."/>
            <person name="Submissions S."/>
        </authorList>
    </citation>
    <scope>NUCLEOTIDE SEQUENCE [LARGE SCALE GENOMIC DNA]</scope>
    <source>
        <strain evidence="5">ATCC 700689</strain>
    </source>
</reference>
<keyword evidence="2" id="KW-0732">Signal</keyword>
<dbReference type="InterPro" id="IPR050855">
    <property type="entry name" value="NDM-1-like"/>
</dbReference>
<dbReference type="InterPro" id="IPR001279">
    <property type="entry name" value="Metallo-B-lactamas"/>
</dbReference>
<dbReference type="STRING" id="89065.SAMN05216605_119109"/>
<keyword evidence="5" id="KW-1185">Reference proteome</keyword>
<dbReference type="RefSeq" id="WP_208605211.1">
    <property type="nucleotide sequence ID" value="NZ_FNCO01000019.1"/>
</dbReference>
<organism evidence="4 5">
    <name type="scientific">Pseudomonas abietaniphila</name>
    <dbReference type="NCBI Taxonomy" id="89065"/>
    <lineage>
        <taxon>Bacteria</taxon>
        <taxon>Pseudomonadati</taxon>
        <taxon>Pseudomonadota</taxon>
        <taxon>Gammaproteobacteria</taxon>
        <taxon>Pseudomonadales</taxon>
        <taxon>Pseudomonadaceae</taxon>
        <taxon>Pseudomonas</taxon>
    </lineage>
</organism>
<dbReference type="CDD" id="cd16282">
    <property type="entry name" value="metallo-hydrolase-like_MBL-fold"/>
    <property type="match status" value="1"/>
</dbReference>
<gene>
    <name evidence="4" type="ORF">SAMN05216605_119109</name>
</gene>
<feature type="chain" id="PRO_5010263345" evidence="2">
    <location>
        <begin position="36"/>
        <end position="317"/>
    </location>
</feature>
<accession>A0A1G8PUJ3</accession>
<dbReference type="AlphaFoldDB" id="A0A1G8PUJ3"/>
<evidence type="ECO:0000256" key="1">
    <source>
        <dbReference type="ARBA" id="ARBA00005250"/>
    </source>
</evidence>
<dbReference type="Pfam" id="PF00753">
    <property type="entry name" value="Lactamase_B"/>
    <property type="match status" value="1"/>
</dbReference>
<dbReference type="SUPFAM" id="SSF56281">
    <property type="entry name" value="Metallo-hydrolase/oxidoreductase"/>
    <property type="match status" value="1"/>
</dbReference>